<sequence length="186" mass="21637">MKEIKQIVARISGHRNRECYTILCYAVEAARHYQPQEPKMKVILADVVDMMEEKKELSTLSKALSRVAADIWEHGDHQELWKVFGRQTVDPPTPKELVFRLAEYVWRESGTPEQQIAYRRWQSAAGAGYGIIAKIQEPEYHVVTSPITKDLDTVERLVQRLNQEQTPVRVFEERYLLGNLLDLMKN</sequence>
<dbReference type="AlphaFoldDB" id="A0A810Q849"/>
<dbReference type="Gene3D" id="1.10.10.10">
    <property type="entry name" value="Winged helix-like DNA-binding domain superfamily/Winged helix DNA-binding domain"/>
    <property type="match status" value="1"/>
</dbReference>
<proteinExistence type="predicted"/>
<gene>
    <name evidence="1" type="ORF">MM59RIKEN_16690</name>
</gene>
<dbReference type="Proteomes" id="UP000679848">
    <property type="component" value="Chromosome"/>
</dbReference>
<accession>A0A810Q849</accession>
<name>A0A810Q849_9FIRM</name>
<evidence type="ECO:0000313" key="1">
    <source>
        <dbReference type="EMBL" id="BCK84350.1"/>
    </source>
</evidence>
<dbReference type="InterPro" id="IPR036388">
    <property type="entry name" value="WH-like_DNA-bd_sf"/>
</dbReference>
<evidence type="ECO:0000313" key="2">
    <source>
        <dbReference type="Proteomes" id="UP000679848"/>
    </source>
</evidence>
<dbReference type="KEGG" id="pfaa:MM59RIKEN_16690"/>
<dbReference type="RefSeq" id="WP_187032028.1">
    <property type="nucleotide sequence ID" value="NZ_AP023420.1"/>
</dbReference>
<organism evidence="1 2">
    <name type="scientific">Pusillibacter faecalis</name>
    <dbReference type="NCBI Taxonomy" id="2714358"/>
    <lineage>
        <taxon>Bacteria</taxon>
        <taxon>Bacillati</taxon>
        <taxon>Bacillota</taxon>
        <taxon>Clostridia</taxon>
        <taxon>Eubacteriales</taxon>
        <taxon>Oscillospiraceae</taxon>
        <taxon>Pusillibacter</taxon>
    </lineage>
</organism>
<protein>
    <submittedName>
        <fullName evidence="1">Uncharacterized protein</fullName>
    </submittedName>
</protein>
<reference evidence="1" key="1">
    <citation type="submission" date="2020-09" db="EMBL/GenBank/DDBJ databases">
        <title>New species isolated from human feces.</title>
        <authorList>
            <person name="Kitahara M."/>
            <person name="Shigeno Y."/>
            <person name="Shime M."/>
            <person name="Matsumoto Y."/>
            <person name="Nakamura S."/>
            <person name="Motooka D."/>
            <person name="Fukuoka S."/>
            <person name="Nishikawa H."/>
            <person name="Benno Y."/>
        </authorList>
    </citation>
    <scope>NUCLEOTIDE SEQUENCE</scope>
    <source>
        <strain evidence="1">MM59</strain>
    </source>
</reference>
<dbReference type="EMBL" id="AP023420">
    <property type="protein sequence ID" value="BCK84350.1"/>
    <property type="molecule type" value="Genomic_DNA"/>
</dbReference>
<keyword evidence="2" id="KW-1185">Reference proteome</keyword>